<dbReference type="AlphaFoldDB" id="A0A8S0UGZ8"/>
<evidence type="ECO:0000313" key="2">
    <source>
        <dbReference type="Proteomes" id="UP000594638"/>
    </source>
</evidence>
<keyword evidence="2" id="KW-1185">Reference proteome</keyword>
<gene>
    <name evidence="1" type="ORF">OLEA9_A035376</name>
</gene>
<sequence>MVDGVLQFNVESVVEDVLQQQGKRLSGIDFASRKAEEAWGKNFQNFELHTALKSYNEWKQGGGNVVWKFSGNSKSSSTRKSFVRKNSELFMSSISRNSSSADKSLDSLSGEHDTVHDFIETGLIPCTHLSVNSFLIRAEKIFMG</sequence>
<protein>
    <submittedName>
        <fullName evidence="1">Kinesin KIN-14I</fullName>
    </submittedName>
</protein>
<dbReference type="Gramene" id="OE9A035376T1">
    <property type="protein sequence ID" value="OE9A035376C1"/>
    <property type="gene ID" value="OE9A035376"/>
</dbReference>
<comment type="caution">
    <text evidence="1">The sequence shown here is derived from an EMBL/GenBank/DDBJ whole genome shotgun (WGS) entry which is preliminary data.</text>
</comment>
<reference evidence="1 2" key="1">
    <citation type="submission" date="2019-12" db="EMBL/GenBank/DDBJ databases">
        <authorList>
            <person name="Alioto T."/>
            <person name="Alioto T."/>
            <person name="Gomez Garrido J."/>
        </authorList>
    </citation>
    <scope>NUCLEOTIDE SEQUENCE [LARGE SCALE GENOMIC DNA]</scope>
</reference>
<dbReference type="EMBL" id="CACTIH010007672">
    <property type="protein sequence ID" value="CAA3017052.1"/>
    <property type="molecule type" value="Genomic_DNA"/>
</dbReference>
<evidence type="ECO:0000313" key="1">
    <source>
        <dbReference type="EMBL" id="CAA3017052.1"/>
    </source>
</evidence>
<accession>A0A8S0UGZ8</accession>
<proteinExistence type="predicted"/>
<organism evidence="1 2">
    <name type="scientific">Olea europaea subsp. europaea</name>
    <dbReference type="NCBI Taxonomy" id="158383"/>
    <lineage>
        <taxon>Eukaryota</taxon>
        <taxon>Viridiplantae</taxon>
        <taxon>Streptophyta</taxon>
        <taxon>Embryophyta</taxon>
        <taxon>Tracheophyta</taxon>
        <taxon>Spermatophyta</taxon>
        <taxon>Magnoliopsida</taxon>
        <taxon>eudicotyledons</taxon>
        <taxon>Gunneridae</taxon>
        <taxon>Pentapetalae</taxon>
        <taxon>asterids</taxon>
        <taxon>lamiids</taxon>
        <taxon>Lamiales</taxon>
        <taxon>Oleaceae</taxon>
        <taxon>Oleeae</taxon>
        <taxon>Olea</taxon>
    </lineage>
</organism>
<dbReference type="Proteomes" id="UP000594638">
    <property type="component" value="Unassembled WGS sequence"/>
</dbReference>
<name>A0A8S0UGZ8_OLEEU</name>